<dbReference type="Gene3D" id="1.10.720.30">
    <property type="entry name" value="SAP domain"/>
    <property type="match status" value="1"/>
</dbReference>
<dbReference type="InterPro" id="IPR036269">
    <property type="entry name" value="Rho_N_sf"/>
</dbReference>
<dbReference type="EMBL" id="UGSS01000002">
    <property type="protein sequence ID" value="SUB33307.1"/>
    <property type="molecule type" value="Genomic_DNA"/>
</dbReference>
<evidence type="ECO:0000313" key="2">
    <source>
        <dbReference type="EMBL" id="SUB33307.1"/>
    </source>
</evidence>
<reference evidence="2 3" key="1">
    <citation type="submission" date="2018-06" db="EMBL/GenBank/DDBJ databases">
        <authorList>
            <consortium name="Pathogen Informatics"/>
            <person name="Doyle S."/>
        </authorList>
    </citation>
    <scope>NUCLEOTIDE SEQUENCE [LARGE SCALE GENOMIC DNA]</scope>
    <source>
        <strain evidence="2 3">NCTC10699</strain>
    </source>
</reference>
<dbReference type="AlphaFoldDB" id="A0A379B3X9"/>
<dbReference type="InterPro" id="IPR036361">
    <property type="entry name" value="SAP_dom_sf"/>
</dbReference>
<dbReference type="InterPro" id="IPR025856">
    <property type="entry name" value="HeH/LEM_domain"/>
</dbReference>
<sequence>MGLFAFNRMRRMRAQQAQKAQKVAQQDVAEVSKDVVDVSKMKVEEIKAKLTALDVEFDKSAKKEELLELLKSTMGKNE</sequence>
<evidence type="ECO:0000313" key="3">
    <source>
        <dbReference type="Proteomes" id="UP000254280"/>
    </source>
</evidence>
<accession>A0A379B3X9</accession>
<evidence type="ECO:0000259" key="1">
    <source>
        <dbReference type="Pfam" id="PF12949"/>
    </source>
</evidence>
<proteinExistence type="predicted"/>
<protein>
    <submittedName>
        <fullName evidence="2">HeH/LEM domain</fullName>
    </submittedName>
</protein>
<dbReference type="SUPFAM" id="SSF68912">
    <property type="entry name" value="Rho N-terminal domain-like"/>
    <property type="match status" value="1"/>
</dbReference>
<dbReference type="Pfam" id="PF12949">
    <property type="entry name" value="HeH"/>
    <property type="match status" value="1"/>
</dbReference>
<name>A0A379B3X9_9PAST</name>
<feature type="domain" description="HeH/LEM" evidence="1">
    <location>
        <begin position="39"/>
        <end position="71"/>
    </location>
</feature>
<organism evidence="2 3">
    <name type="scientific">[Pasteurella] mairii</name>
    <dbReference type="NCBI Taxonomy" id="757"/>
    <lineage>
        <taxon>Bacteria</taxon>
        <taxon>Pseudomonadati</taxon>
        <taxon>Pseudomonadota</taxon>
        <taxon>Gammaproteobacteria</taxon>
        <taxon>Pasteurellales</taxon>
        <taxon>Pasteurellaceae</taxon>
    </lineage>
</organism>
<keyword evidence="3" id="KW-1185">Reference proteome</keyword>
<gene>
    <name evidence="2" type="ORF">NCTC10699_00920</name>
</gene>
<dbReference type="Proteomes" id="UP000254280">
    <property type="component" value="Unassembled WGS sequence"/>
</dbReference>